<dbReference type="AlphaFoldDB" id="A0A0E3K3J8"/>
<dbReference type="Gene3D" id="3.30.70.360">
    <property type="match status" value="1"/>
</dbReference>
<dbReference type="NCBIfam" id="TIGR01891">
    <property type="entry name" value="amidohydrolases"/>
    <property type="match status" value="1"/>
</dbReference>
<dbReference type="STRING" id="1548.CSCA_4564"/>
<dbReference type="RefSeq" id="WP_029162941.1">
    <property type="nucleotide sequence ID" value="NZ_CP009933.1"/>
</dbReference>
<dbReference type="InterPro" id="IPR002933">
    <property type="entry name" value="Peptidase_M20"/>
</dbReference>
<feature type="binding site" evidence="1">
    <location>
        <position position="120"/>
    </location>
    <ligand>
        <name>Mn(2+)</name>
        <dbReference type="ChEBI" id="CHEBI:29035"/>
        <label>2</label>
    </ligand>
</feature>
<organism evidence="3 4">
    <name type="scientific">Clostridium scatologenes</name>
    <dbReference type="NCBI Taxonomy" id="1548"/>
    <lineage>
        <taxon>Bacteria</taxon>
        <taxon>Bacillati</taxon>
        <taxon>Bacillota</taxon>
        <taxon>Clostridia</taxon>
        <taxon>Eubacteriales</taxon>
        <taxon>Clostridiaceae</taxon>
        <taxon>Clostridium</taxon>
    </lineage>
</organism>
<feature type="binding site" evidence="1">
    <location>
        <position position="88"/>
    </location>
    <ligand>
        <name>Mn(2+)</name>
        <dbReference type="ChEBI" id="CHEBI:29035"/>
        <label>2</label>
    </ligand>
</feature>
<dbReference type="KEGG" id="csq:CSCA_4564"/>
<sequence length="369" mass="40968">MNLKKLIEENMDEIIDIRKELNENAELSFEEYKTSNIVKSFLEKLDIDTKVLFNTGIVGNLNKGEEAIAIRADMDALPVNGVSHACGHDYHMAVVLGCALILKKLGYNKCVKFIFQPGEEDTGGAAPMIEEGVLEDPKVKYIIGLHVWPNLEVGKIEVISGPSMASVDDFFITFHGKGGHAAMPHLCNNPIYPALDLIQTVNTKIHLKNNPLDPFVITFASINAGDAPNVISDNAKISGTVRTFNKKIRESIKKDIQDLSKLCGEKFNCDVSIKYQDGYPPLINDKDFTDKFIESARDALGKDNILPLEKSFAAEDFSYFAEKVPSIHFRLGICNEKQGDKALHSSNFDADDKALYYGVYSIVKFILSL</sequence>
<dbReference type="SUPFAM" id="SSF55031">
    <property type="entry name" value="Bacterial exopeptidase dimerisation domain"/>
    <property type="match status" value="1"/>
</dbReference>
<dbReference type="InterPro" id="IPR011650">
    <property type="entry name" value="Peptidase_M20_dimer"/>
</dbReference>
<feature type="domain" description="Peptidase M20 dimerisation" evidence="2">
    <location>
        <begin position="170"/>
        <end position="259"/>
    </location>
</feature>
<dbReference type="Gene3D" id="3.40.630.10">
    <property type="entry name" value="Zn peptidases"/>
    <property type="match status" value="1"/>
</dbReference>
<name>A0A0E3K3J8_CLOSL</name>
<keyword evidence="1" id="KW-0479">Metal-binding</keyword>
<reference evidence="3 4" key="1">
    <citation type="journal article" date="2015" name="J. Biotechnol.">
        <title>Complete genome sequence of a malodorant-producing acetogen, Clostridium scatologenes ATCC 25775(T).</title>
        <authorList>
            <person name="Zhu Z."/>
            <person name="Guo T."/>
            <person name="Zheng H."/>
            <person name="Song T."/>
            <person name="Ouyang P."/>
            <person name="Xie J."/>
        </authorList>
    </citation>
    <scope>NUCLEOTIDE SEQUENCE [LARGE SCALE GENOMIC DNA]</scope>
    <source>
        <strain evidence="3 4">ATCC 25775</strain>
    </source>
</reference>
<keyword evidence="3" id="KW-0378">Hydrolase</keyword>
<dbReference type="PANTHER" id="PTHR11014">
    <property type="entry name" value="PEPTIDASE M20 FAMILY MEMBER"/>
    <property type="match status" value="1"/>
</dbReference>
<feature type="binding site" evidence="1">
    <location>
        <position position="86"/>
    </location>
    <ligand>
        <name>Mn(2+)</name>
        <dbReference type="ChEBI" id="CHEBI:29035"/>
        <label>2</label>
    </ligand>
</feature>
<dbReference type="PIRSF" id="PIRSF005962">
    <property type="entry name" value="Pept_M20D_amidohydro"/>
    <property type="match status" value="1"/>
</dbReference>
<dbReference type="Pfam" id="PF01546">
    <property type="entry name" value="Peptidase_M20"/>
    <property type="match status" value="1"/>
</dbReference>
<dbReference type="GO" id="GO:0016787">
    <property type="term" value="F:hydrolase activity"/>
    <property type="evidence" value="ECO:0007669"/>
    <property type="project" value="UniProtKB-KW"/>
</dbReference>
<evidence type="ECO:0000313" key="4">
    <source>
        <dbReference type="Proteomes" id="UP000033115"/>
    </source>
</evidence>
<dbReference type="EMBL" id="CP009933">
    <property type="protein sequence ID" value="AKA71689.1"/>
    <property type="molecule type" value="Genomic_DNA"/>
</dbReference>
<comment type="cofactor">
    <cofactor evidence="1">
        <name>Mn(2+)</name>
        <dbReference type="ChEBI" id="CHEBI:29035"/>
    </cofactor>
    <text evidence="1">The Mn(2+) ion enhances activity.</text>
</comment>
<dbReference type="InterPro" id="IPR017439">
    <property type="entry name" value="Amidohydrolase"/>
</dbReference>
<dbReference type="PANTHER" id="PTHR11014:SF63">
    <property type="entry name" value="METALLOPEPTIDASE, PUTATIVE (AFU_ORTHOLOGUE AFUA_6G09600)-RELATED"/>
    <property type="match status" value="1"/>
</dbReference>
<dbReference type="SUPFAM" id="SSF53187">
    <property type="entry name" value="Zn-dependent exopeptidases"/>
    <property type="match status" value="1"/>
</dbReference>
<keyword evidence="1" id="KW-0464">Manganese</keyword>
<proteinExistence type="predicted"/>
<dbReference type="InterPro" id="IPR036264">
    <property type="entry name" value="Bact_exopeptidase_dim_dom"/>
</dbReference>
<gene>
    <name evidence="3" type="ORF">CSCA_4564</name>
</gene>
<protein>
    <submittedName>
        <fullName evidence="3">Amidohydrolase</fullName>
    </submittedName>
</protein>
<dbReference type="HOGENOM" id="CLU_023257_1_1_9"/>
<dbReference type="Proteomes" id="UP000033115">
    <property type="component" value="Chromosome"/>
</dbReference>
<evidence type="ECO:0000259" key="2">
    <source>
        <dbReference type="Pfam" id="PF07687"/>
    </source>
</evidence>
<dbReference type="CDD" id="cd03886">
    <property type="entry name" value="M20_Acy1"/>
    <property type="match status" value="1"/>
</dbReference>
<accession>A0A0E3K3J8</accession>
<keyword evidence="4" id="KW-1185">Reference proteome</keyword>
<feature type="binding site" evidence="1">
    <location>
        <position position="146"/>
    </location>
    <ligand>
        <name>Mn(2+)</name>
        <dbReference type="ChEBI" id="CHEBI:29035"/>
        <label>2</label>
    </ligand>
</feature>
<dbReference type="Pfam" id="PF07687">
    <property type="entry name" value="M20_dimer"/>
    <property type="match status" value="1"/>
</dbReference>
<evidence type="ECO:0000313" key="3">
    <source>
        <dbReference type="EMBL" id="AKA71689.1"/>
    </source>
</evidence>
<dbReference type="GO" id="GO:0046872">
    <property type="term" value="F:metal ion binding"/>
    <property type="evidence" value="ECO:0007669"/>
    <property type="project" value="UniProtKB-KW"/>
</dbReference>
<evidence type="ECO:0000256" key="1">
    <source>
        <dbReference type="PIRSR" id="PIRSR005962-1"/>
    </source>
</evidence>
<feature type="binding site" evidence="1">
    <location>
        <position position="344"/>
    </location>
    <ligand>
        <name>Mn(2+)</name>
        <dbReference type="ChEBI" id="CHEBI:29035"/>
        <label>2</label>
    </ligand>
</feature>